<keyword evidence="2" id="KW-0119">Carbohydrate metabolism</keyword>
<keyword evidence="6" id="KW-0472">Membrane</keyword>
<keyword evidence="2" id="KW-0146">Chitin degradation</keyword>
<organism evidence="8 9">
    <name type="scientific">Microthyrium microscopicum</name>
    <dbReference type="NCBI Taxonomy" id="703497"/>
    <lineage>
        <taxon>Eukaryota</taxon>
        <taxon>Fungi</taxon>
        <taxon>Dikarya</taxon>
        <taxon>Ascomycota</taxon>
        <taxon>Pezizomycotina</taxon>
        <taxon>Dothideomycetes</taxon>
        <taxon>Dothideomycetes incertae sedis</taxon>
        <taxon>Microthyriales</taxon>
        <taxon>Microthyriaceae</taxon>
        <taxon>Microthyrium</taxon>
    </lineage>
</organism>
<evidence type="ECO:0000256" key="4">
    <source>
        <dbReference type="ARBA" id="ARBA00024056"/>
    </source>
</evidence>
<dbReference type="GO" id="GO:0009272">
    <property type="term" value="P:fungal-type cell wall biogenesis"/>
    <property type="evidence" value="ECO:0007669"/>
    <property type="project" value="UniProtKB-ARBA"/>
</dbReference>
<keyword evidence="3" id="KW-0170">Cobalt</keyword>
<dbReference type="Proteomes" id="UP000799302">
    <property type="component" value="Unassembled WGS sequence"/>
</dbReference>
<evidence type="ECO:0000313" key="8">
    <source>
        <dbReference type="EMBL" id="KAF2669804.1"/>
    </source>
</evidence>
<sequence>MPSALSRLIRLPSRLQRRARRRRAATMLVILAVLASISFTLYSIYKPPSFLITYFQHRWPQVLWRVDTDHKVIALTIDDAPSEYTPAILELLRDNNAKATFFVIGGQVEGREDILRQIVSEGHELGNHAMRDEPSAQLSDETLMGQIGAVQGMIEHAYESSNDSVDGKRLPPPKYFRPGSGFFSARMLKLLDRMGYLPVLGNVYPHDPQISWWKVNARHILSMARPGSIIICHDRRSWTPPMLNRVLQELKKREYEVVTISDLLKSSR</sequence>
<name>A0A6A6UFY8_9PEZI</name>
<dbReference type="EMBL" id="MU004234">
    <property type="protein sequence ID" value="KAF2669804.1"/>
    <property type="molecule type" value="Genomic_DNA"/>
</dbReference>
<accession>A0A6A6UFY8</accession>
<dbReference type="InterPro" id="IPR011330">
    <property type="entry name" value="Glyco_hydro/deAcase_b/a-brl"/>
</dbReference>
<dbReference type="InterPro" id="IPR002509">
    <property type="entry name" value="NODB_dom"/>
</dbReference>
<dbReference type="GO" id="GO:0004099">
    <property type="term" value="F:chitin deacetylase activity"/>
    <property type="evidence" value="ECO:0007669"/>
    <property type="project" value="UniProtKB-EC"/>
</dbReference>
<dbReference type="OrthoDB" id="407355at2759"/>
<dbReference type="PANTHER" id="PTHR10587">
    <property type="entry name" value="GLYCOSYL TRANSFERASE-RELATED"/>
    <property type="match status" value="1"/>
</dbReference>
<evidence type="ECO:0000256" key="5">
    <source>
        <dbReference type="ARBA" id="ARBA00048494"/>
    </source>
</evidence>
<keyword evidence="9" id="KW-1185">Reference proteome</keyword>
<feature type="transmembrane region" description="Helical" evidence="6">
    <location>
        <begin position="24"/>
        <end position="45"/>
    </location>
</feature>
<gene>
    <name evidence="8" type="ORF">BT63DRAFT_423796</name>
</gene>
<evidence type="ECO:0000256" key="1">
    <source>
        <dbReference type="ARBA" id="ARBA00001941"/>
    </source>
</evidence>
<dbReference type="GO" id="GO:0005975">
    <property type="term" value="P:carbohydrate metabolic process"/>
    <property type="evidence" value="ECO:0007669"/>
    <property type="project" value="InterPro"/>
</dbReference>
<dbReference type="PANTHER" id="PTHR10587:SF137">
    <property type="entry name" value="4-DEOXY-4-FORMAMIDO-L-ARABINOSE-PHOSPHOUNDECAPRENOL DEFORMYLASE ARND-RELATED"/>
    <property type="match status" value="1"/>
</dbReference>
<comment type="cofactor">
    <cofactor evidence="1">
        <name>Co(2+)</name>
        <dbReference type="ChEBI" id="CHEBI:48828"/>
    </cofactor>
</comment>
<protein>
    <recommendedName>
        <fullName evidence="4">chitin deacetylase</fullName>
        <ecNumber evidence="4">3.5.1.41</ecNumber>
    </recommendedName>
</protein>
<dbReference type="InterPro" id="IPR050248">
    <property type="entry name" value="Polysacc_deacetylase_ArnD"/>
</dbReference>
<keyword evidence="2" id="KW-0624">Polysaccharide degradation</keyword>
<dbReference type="GO" id="GO:0006032">
    <property type="term" value="P:chitin catabolic process"/>
    <property type="evidence" value="ECO:0007669"/>
    <property type="project" value="UniProtKB-KW"/>
</dbReference>
<dbReference type="PROSITE" id="PS51677">
    <property type="entry name" value="NODB"/>
    <property type="match status" value="1"/>
</dbReference>
<evidence type="ECO:0000313" key="9">
    <source>
        <dbReference type="Proteomes" id="UP000799302"/>
    </source>
</evidence>
<evidence type="ECO:0000256" key="2">
    <source>
        <dbReference type="ARBA" id="ARBA00023024"/>
    </source>
</evidence>
<dbReference type="Gene3D" id="3.20.20.370">
    <property type="entry name" value="Glycoside hydrolase/deacetylase"/>
    <property type="match status" value="1"/>
</dbReference>
<feature type="domain" description="NodB homology" evidence="7">
    <location>
        <begin position="71"/>
        <end position="258"/>
    </location>
</feature>
<dbReference type="Pfam" id="PF01522">
    <property type="entry name" value="Polysacc_deac_1"/>
    <property type="match status" value="1"/>
</dbReference>
<keyword evidence="6" id="KW-0812">Transmembrane</keyword>
<keyword evidence="6" id="KW-1133">Transmembrane helix</keyword>
<evidence type="ECO:0000256" key="3">
    <source>
        <dbReference type="ARBA" id="ARBA00023285"/>
    </source>
</evidence>
<proteinExistence type="predicted"/>
<comment type="catalytic activity">
    <reaction evidence="5">
        <text>[(1-&gt;4)-N-acetyl-beta-D-glucosaminyl](n) + n H2O = chitosan + n acetate</text>
        <dbReference type="Rhea" id="RHEA:10464"/>
        <dbReference type="Rhea" id="RHEA-COMP:9593"/>
        <dbReference type="Rhea" id="RHEA-COMP:9597"/>
        <dbReference type="ChEBI" id="CHEBI:15377"/>
        <dbReference type="ChEBI" id="CHEBI:17029"/>
        <dbReference type="ChEBI" id="CHEBI:30089"/>
        <dbReference type="ChEBI" id="CHEBI:57704"/>
        <dbReference type="EC" id="3.5.1.41"/>
    </reaction>
    <physiologicalReaction direction="left-to-right" evidence="5">
        <dbReference type="Rhea" id="RHEA:10465"/>
    </physiologicalReaction>
</comment>
<evidence type="ECO:0000259" key="7">
    <source>
        <dbReference type="PROSITE" id="PS51677"/>
    </source>
</evidence>
<dbReference type="EC" id="3.5.1.41" evidence="4"/>
<reference evidence="8" key="1">
    <citation type="journal article" date="2020" name="Stud. Mycol.">
        <title>101 Dothideomycetes genomes: a test case for predicting lifestyles and emergence of pathogens.</title>
        <authorList>
            <person name="Haridas S."/>
            <person name="Albert R."/>
            <person name="Binder M."/>
            <person name="Bloem J."/>
            <person name="Labutti K."/>
            <person name="Salamov A."/>
            <person name="Andreopoulos B."/>
            <person name="Baker S."/>
            <person name="Barry K."/>
            <person name="Bills G."/>
            <person name="Bluhm B."/>
            <person name="Cannon C."/>
            <person name="Castanera R."/>
            <person name="Culley D."/>
            <person name="Daum C."/>
            <person name="Ezra D."/>
            <person name="Gonzalez J."/>
            <person name="Henrissat B."/>
            <person name="Kuo A."/>
            <person name="Liang C."/>
            <person name="Lipzen A."/>
            <person name="Lutzoni F."/>
            <person name="Magnuson J."/>
            <person name="Mondo S."/>
            <person name="Nolan M."/>
            <person name="Ohm R."/>
            <person name="Pangilinan J."/>
            <person name="Park H.-J."/>
            <person name="Ramirez L."/>
            <person name="Alfaro M."/>
            <person name="Sun H."/>
            <person name="Tritt A."/>
            <person name="Yoshinaga Y."/>
            <person name="Zwiers L.-H."/>
            <person name="Turgeon B."/>
            <person name="Goodwin S."/>
            <person name="Spatafora J."/>
            <person name="Crous P."/>
            <person name="Grigoriev I."/>
        </authorList>
    </citation>
    <scope>NUCLEOTIDE SEQUENCE</scope>
    <source>
        <strain evidence="8">CBS 115976</strain>
    </source>
</reference>
<dbReference type="AlphaFoldDB" id="A0A6A6UFY8"/>
<dbReference type="CDD" id="cd10958">
    <property type="entry name" value="CE4_NodB_like_2"/>
    <property type="match status" value="1"/>
</dbReference>
<dbReference type="SUPFAM" id="SSF88713">
    <property type="entry name" value="Glycoside hydrolase/deacetylase"/>
    <property type="match status" value="1"/>
</dbReference>
<evidence type="ECO:0000256" key="6">
    <source>
        <dbReference type="SAM" id="Phobius"/>
    </source>
</evidence>